<dbReference type="STRING" id="169760.PSTEL_14215"/>
<dbReference type="KEGG" id="pste:PSTEL_14215"/>
<keyword evidence="1" id="KW-0472">Membrane</keyword>
<evidence type="ECO:0000313" key="2">
    <source>
        <dbReference type="EMBL" id="AIQ64071.1"/>
    </source>
</evidence>
<evidence type="ECO:0000313" key="3">
    <source>
        <dbReference type="Proteomes" id="UP000029507"/>
    </source>
</evidence>
<accession>A0A089LR96</accession>
<gene>
    <name evidence="2" type="ORF">PSTEL_14215</name>
</gene>
<name>A0A089LR96_9BACL</name>
<dbReference type="EMBL" id="CP009286">
    <property type="protein sequence ID" value="AIQ64071.1"/>
    <property type="molecule type" value="Genomic_DNA"/>
</dbReference>
<protein>
    <submittedName>
        <fullName evidence="2">Uncharacterized protein</fullName>
    </submittedName>
</protein>
<keyword evidence="1" id="KW-1133">Transmembrane helix</keyword>
<dbReference type="RefSeq" id="WP_038696073.1">
    <property type="nucleotide sequence ID" value="NZ_CP009286.1"/>
</dbReference>
<keyword evidence="1" id="KW-0812">Transmembrane</keyword>
<sequence>MNGFFKLTGIIALIVVFLYLVKKFWDKRYFDKLTEGGIYEDRIVYQAAEQFAKGVPAERIMELLLTSYEFNEAMAQDTLRMALPHRKDGDGGYQGFIQAANQVLGDEVYF</sequence>
<dbReference type="Proteomes" id="UP000029507">
    <property type="component" value="Chromosome"/>
</dbReference>
<dbReference type="AlphaFoldDB" id="A0A089LR96"/>
<dbReference type="OrthoDB" id="2082458at2"/>
<evidence type="ECO:0000256" key="1">
    <source>
        <dbReference type="SAM" id="Phobius"/>
    </source>
</evidence>
<reference evidence="2 3" key="1">
    <citation type="submission" date="2014-08" db="EMBL/GenBank/DDBJ databases">
        <title>Comparative genomics of the Paenibacillus odorifer group.</title>
        <authorList>
            <person name="den Bakker H.C."/>
            <person name="Tsai Y.-C."/>
            <person name="Martin N."/>
            <person name="Korlach J."/>
            <person name="Wiedmann M."/>
        </authorList>
    </citation>
    <scope>NUCLEOTIDE SEQUENCE [LARGE SCALE GENOMIC DNA]</scope>
    <source>
        <strain evidence="2 3">DSM 14472</strain>
    </source>
</reference>
<keyword evidence="3" id="KW-1185">Reference proteome</keyword>
<dbReference type="HOGENOM" id="CLU_2168490_0_0_9"/>
<organism evidence="2 3">
    <name type="scientific">Paenibacillus stellifer</name>
    <dbReference type="NCBI Taxonomy" id="169760"/>
    <lineage>
        <taxon>Bacteria</taxon>
        <taxon>Bacillati</taxon>
        <taxon>Bacillota</taxon>
        <taxon>Bacilli</taxon>
        <taxon>Bacillales</taxon>
        <taxon>Paenibacillaceae</taxon>
        <taxon>Paenibacillus</taxon>
    </lineage>
</organism>
<proteinExistence type="predicted"/>
<feature type="transmembrane region" description="Helical" evidence="1">
    <location>
        <begin position="6"/>
        <end position="25"/>
    </location>
</feature>